<feature type="compositionally biased region" description="Basic and acidic residues" evidence="1">
    <location>
        <begin position="60"/>
        <end position="69"/>
    </location>
</feature>
<dbReference type="EnsemblPlants" id="ONIVA06G02550.1">
    <property type="protein sequence ID" value="ONIVA06G02550.1"/>
    <property type="gene ID" value="ONIVA06G02550"/>
</dbReference>
<dbReference type="HOGENOM" id="CLU_170054_0_0_1"/>
<reference evidence="2" key="2">
    <citation type="submission" date="2018-04" db="EMBL/GenBank/DDBJ databases">
        <title>OnivRS2 (Oryza nivara Reference Sequence Version 2).</title>
        <authorList>
            <person name="Zhang J."/>
            <person name="Kudrna D."/>
            <person name="Lee S."/>
            <person name="Talag J."/>
            <person name="Rajasekar S."/>
            <person name="Welchert J."/>
            <person name="Hsing Y.-I."/>
            <person name="Wing R.A."/>
        </authorList>
    </citation>
    <scope>NUCLEOTIDE SEQUENCE [LARGE SCALE GENOMIC DNA]</scope>
    <source>
        <strain evidence="2">SL10</strain>
    </source>
</reference>
<keyword evidence="3" id="KW-1185">Reference proteome</keyword>
<sequence length="93" mass="10607">MDKVLAFSILSASPADIAAGGYWARLSWRRKADDQAVDGRRQPQEQQQQKQRGEGSSPSQREERRRPREAPPLPPRFAPEFDGIDCFETIVMH</sequence>
<dbReference type="PANTHER" id="PTHR33641">
    <property type="entry name" value="OS06G0133500 PROTEIN"/>
    <property type="match status" value="1"/>
</dbReference>
<name>A0A0E0HKH8_ORYNI</name>
<dbReference type="PANTHER" id="PTHR33641:SF15">
    <property type="entry name" value="AVR9_CF-9 RAPIDLY ELICITED PROTEIN"/>
    <property type="match status" value="1"/>
</dbReference>
<dbReference type="Proteomes" id="UP000006591">
    <property type="component" value="Chromosome 6"/>
</dbReference>
<dbReference type="OMA" id="DIAGGFW"/>
<reference evidence="2" key="1">
    <citation type="submission" date="2015-04" db="UniProtKB">
        <authorList>
            <consortium name="EnsemblPlants"/>
        </authorList>
    </citation>
    <scope>IDENTIFICATION</scope>
    <source>
        <strain evidence="2">SL10</strain>
    </source>
</reference>
<evidence type="ECO:0000313" key="2">
    <source>
        <dbReference type="EnsemblPlants" id="ONIVA06G02550.1"/>
    </source>
</evidence>
<dbReference type="eggNOG" id="ENOG502SE4Y">
    <property type="taxonomic scope" value="Eukaryota"/>
</dbReference>
<dbReference type="Gramene" id="ONIVA06G02550.1">
    <property type="protein sequence ID" value="ONIVA06G02550.1"/>
    <property type="gene ID" value="ONIVA06G02550"/>
</dbReference>
<accession>A0A0E0HKH8</accession>
<evidence type="ECO:0000313" key="3">
    <source>
        <dbReference type="Proteomes" id="UP000006591"/>
    </source>
</evidence>
<organism evidence="2">
    <name type="scientific">Oryza nivara</name>
    <name type="common">Indian wild rice</name>
    <name type="synonym">Oryza sativa f. spontanea</name>
    <dbReference type="NCBI Taxonomy" id="4536"/>
    <lineage>
        <taxon>Eukaryota</taxon>
        <taxon>Viridiplantae</taxon>
        <taxon>Streptophyta</taxon>
        <taxon>Embryophyta</taxon>
        <taxon>Tracheophyta</taxon>
        <taxon>Spermatophyta</taxon>
        <taxon>Magnoliopsida</taxon>
        <taxon>Liliopsida</taxon>
        <taxon>Poales</taxon>
        <taxon>Poaceae</taxon>
        <taxon>BOP clade</taxon>
        <taxon>Oryzoideae</taxon>
        <taxon>Oryzeae</taxon>
        <taxon>Oryzinae</taxon>
        <taxon>Oryza</taxon>
    </lineage>
</organism>
<feature type="compositionally biased region" description="Basic and acidic residues" evidence="1">
    <location>
        <begin position="33"/>
        <end position="43"/>
    </location>
</feature>
<dbReference type="AlphaFoldDB" id="A0A0E0HKH8"/>
<proteinExistence type="predicted"/>
<feature type="region of interest" description="Disordered" evidence="1">
    <location>
        <begin position="33"/>
        <end position="81"/>
    </location>
</feature>
<evidence type="ECO:0000256" key="1">
    <source>
        <dbReference type="SAM" id="MobiDB-lite"/>
    </source>
</evidence>
<protein>
    <submittedName>
        <fullName evidence="2">Uncharacterized protein</fullName>
    </submittedName>
</protein>